<evidence type="ECO:0000313" key="3">
    <source>
        <dbReference type="Proteomes" id="UP000030645"/>
    </source>
</evidence>
<dbReference type="EMBL" id="KE344994">
    <property type="protein sequence ID" value="EXB88717.1"/>
    <property type="molecule type" value="Genomic_DNA"/>
</dbReference>
<organism evidence="2 3">
    <name type="scientific">Morus notabilis</name>
    <dbReference type="NCBI Taxonomy" id="981085"/>
    <lineage>
        <taxon>Eukaryota</taxon>
        <taxon>Viridiplantae</taxon>
        <taxon>Streptophyta</taxon>
        <taxon>Embryophyta</taxon>
        <taxon>Tracheophyta</taxon>
        <taxon>Spermatophyta</taxon>
        <taxon>Magnoliopsida</taxon>
        <taxon>eudicotyledons</taxon>
        <taxon>Gunneridae</taxon>
        <taxon>Pentapetalae</taxon>
        <taxon>rosids</taxon>
        <taxon>fabids</taxon>
        <taxon>Rosales</taxon>
        <taxon>Moraceae</taxon>
        <taxon>Moreae</taxon>
        <taxon>Morus</taxon>
    </lineage>
</organism>
<protein>
    <submittedName>
        <fullName evidence="2">Uncharacterized protein</fullName>
    </submittedName>
</protein>
<evidence type="ECO:0000313" key="2">
    <source>
        <dbReference type="EMBL" id="EXB88717.1"/>
    </source>
</evidence>
<accession>W9RRE5</accession>
<reference evidence="3" key="1">
    <citation type="submission" date="2013-01" db="EMBL/GenBank/DDBJ databases">
        <title>Draft Genome Sequence of a Mulberry Tree, Morus notabilis C.K. Schneid.</title>
        <authorList>
            <person name="He N."/>
            <person name="Zhao S."/>
        </authorList>
    </citation>
    <scope>NUCLEOTIDE SEQUENCE</scope>
</reference>
<proteinExistence type="predicted"/>
<gene>
    <name evidence="2" type="ORF">L484_015407</name>
</gene>
<feature type="region of interest" description="Disordered" evidence="1">
    <location>
        <begin position="1"/>
        <end position="35"/>
    </location>
</feature>
<evidence type="ECO:0000256" key="1">
    <source>
        <dbReference type="SAM" id="MobiDB-lite"/>
    </source>
</evidence>
<sequence length="77" mass="8790">MRAIVIRKQIQKSRAACRQSQPTKRQRPPSEPPTTLVTFTELKESAKLLQKPGGEKFSENVTSQLELKTRIREVNEA</sequence>
<dbReference type="AlphaFoldDB" id="W9RRE5"/>
<dbReference type="Proteomes" id="UP000030645">
    <property type="component" value="Unassembled WGS sequence"/>
</dbReference>
<keyword evidence="3" id="KW-1185">Reference proteome</keyword>
<name>W9RRE5_9ROSA</name>